<reference evidence="2 3" key="1">
    <citation type="submission" date="2017-02" db="EMBL/GenBank/DDBJ databases">
        <title>Bacillus pseudomycoides isolate FSL K6-0042.</title>
        <authorList>
            <person name="Kovac J."/>
        </authorList>
    </citation>
    <scope>NUCLEOTIDE SEQUENCE [LARGE SCALE GENOMIC DNA]</scope>
    <source>
        <strain evidence="2 3">FSL K6-0042</strain>
    </source>
</reference>
<proteinExistence type="predicted"/>
<feature type="signal peptide" evidence="1">
    <location>
        <begin position="1"/>
        <end position="21"/>
    </location>
</feature>
<sequence length="325" mass="35966">MKKYFFLLCFLFLLAGCQGNSYTPIAKNKSIIITTNIKEGSVSFIDEKSKKTLTTWELKEPITGIVLLPSGEDMLVYGKQLEYVYIYSLTKGNEVNKWKTGKGITNVIVSIDGKQLFMADQNEQKVRLFTINGKETGGVSVGKGPLTMVQNDKQLHVLNFYDTQLSTIDLDQKKVVHSFMVPPASTGAMVSADGKEIWIGGHGDGKQVNEKVLVYSLADGQMVRSLHAPFMPVSLAGDEKFVYALSHGSNTLRKFDARTYQEVGALEAGSNPFAFLKSGKEGYVASYDSNEVYVIDIQKMKVKQTIAVGKGPFQLTQREGREGER</sequence>
<dbReference type="PROSITE" id="PS51257">
    <property type="entry name" value="PROKAR_LIPOPROTEIN"/>
    <property type="match status" value="1"/>
</dbReference>
<protein>
    <submittedName>
        <fullName evidence="2">40-residue YVTN family beta-propeller</fullName>
    </submittedName>
</protein>
<gene>
    <name evidence="2" type="ORF">BW425_10425</name>
</gene>
<dbReference type="InterPro" id="IPR011964">
    <property type="entry name" value="YVTN_b-propeller_repeat"/>
</dbReference>
<evidence type="ECO:0000313" key="3">
    <source>
        <dbReference type="Proteomes" id="UP000195321"/>
    </source>
</evidence>
<dbReference type="NCBIfam" id="TIGR02276">
    <property type="entry name" value="beta_rpt_yvtn"/>
    <property type="match status" value="1"/>
</dbReference>
<organism evidence="2 3">
    <name type="scientific">Bacillus pseudomycoides</name>
    <dbReference type="NCBI Taxonomy" id="64104"/>
    <lineage>
        <taxon>Bacteria</taxon>
        <taxon>Bacillati</taxon>
        <taxon>Bacillota</taxon>
        <taxon>Bacilli</taxon>
        <taxon>Bacillales</taxon>
        <taxon>Bacillaceae</taxon>
        <taxon>Bacillus</taxon>
        <taxon>Bacillus cereus group</taxon>
    </lineage>
</organism>
<dbReference type="AlphaFoldDB" id="A0A1Y3MKD3"/>
<evidence type="ECO:0000313" key="2">
    <source>
        <dbReference type="EMBL" id="OUM48910.1"/>
    </source>
</evidence>
<evidence type="ECO:0000256" key="1">
    <source>
        <dbReference type="SAM" id="SignalP"/>
    </source>
</evidence>
<dbReference type="Proteomes" id="UP000195321">
    <property type="component" value="Unassembled WGS sequence"/>
</dbReference>
<dbReference type="InterPro" id="IPR015943">
    <property type="entry name" value="WD40/YVTN_repeat-like_dom_sf"/>
</dbReference>
<dbReference type="InterPro" id="IPR051200">
    <property type="entry name" value="Host-pathogen_enzymatic-act"/>
</dbReference>
<feature type="chain" id="PRO_5038837395" evidence="1">
    <location>
        <begin position="22"/>
        <end position="325"/>
    </location>
</feature>
<comment type="caution">
    <text evidence="2">The sequence shown here is derived from an EMBL/GenBank/DDBJ whole genome shotgun (WGS) entry which is preliminary data.</text>
</comment>
<dbReference type="InterPro" id="IPR011048">
    <property type="entry name" value="Haem_d1_sf"/>
</dbReference>
<keyword evidence="1" id="KW-0732">Signal</keyword>
<dbReference type="SUPFAM" id="SSF51004">
    <property type="entry name" value="C-terminal (heme d1) domain of cytochrome cd1-nitrite reductase"/>
    <property type="match status" value="1"/>
</dbReference>
<dbReference type="Gene3D" id="2.130.10.10">
    <property type="entry name" value="YVTN repeat-like/Quinoprotein amine dehydrogenase"/>
    <property type="match status" value="2"/>
</dbReference>
<name>A0A1Y3MKD3_9BACI</name>
<dbReference type="RefSeq" id="WP_016113907.1">
    <property type="nucleotide sequence ID" value="NZ_CP189809.1"/>
</dbReference>
<accession>A0A1Y3MKD3</accession>
<dbReference type="PANTHER" id="PTHR47197:SF3">
    <property type="entry name" value="DIHYDRO-HEME D1 DEHYDROGENASE"/>
    <property type="match status" value="1"/>
</dbReference>
<dbReference type="EMBL" id="MWPX01000009">
    <property type="protein sequence ID" value="OUM48910.1"/>
    <property type="molecule type" value="Genomic_DNA"/>
</dbReference>
<dbReference type="PANTHER" id="PTHR47197">
    <property type="entry name" value="PROTEIN NIRF"/>
    <property type="match status" value="1"/>
</dbReference>